<evidence type="ECO:0000313" key="4">
    <source>
        <dbReference type="EMBL" id="SHL38437.1"/>
    </source>
</evidence>
<sequence length="291" mass="29321">MATGGDPRRRLTAVLGSAPVEPYGERARDPAGAPDEVPVRAEWIEEAVVGPPPVPDRPDPPPAGIRGLLPAAVRGARIDPGRRGAVALVVAAVVAALVAVVVVWGGQPRAEPVAALPVVSVAEQGPTPPAPSAEPTPVAGGPSEPVVVSVVGKVQRPGLVSVPEGARVADVLAAAGGAQPGVDVTQLNLARRVADGEQIAVGVPAAPDAAPTAAAAGDPATGSGGAAGGPIDLNTADVGRLDSLPGVGPVTAQRIVEWRTRHGRFTRVEQLREIEGIGDRRFEQLRGLVRV</sequence>
<reference evidence="4 5" key="1">
    <citation type="submission" date="2016-11" db="EMBL/GenBank/DDBJ databases">
        <authorList>
            <person name="Jaros S."/>
            <person name="Januszkiewicz K."/>
            <person name="Wedrychowicz H."/>
        </authorList>
    </citation>
    <scope>NUCLEOTIDE SEQUENCE [LARGE SCALE GENOMIC DNA]</scope>
    <source>
        <strain evidence="4 5">DSM 43832</strain>
    </source>
</reference>
<dbReference type="STRING" id="1848.SAMN05443637_12650"/>
<feature type="region of interest" description="Disordered" evidence="1">
    <location>
        <begin position="1"/>
        <end position="35"/>
    </location>
</feature>
<dbReference type="Gene3D" id="3.10.560.10">
    <property type="entry name" value="Outer membrane lipoprotein wza domain like"/>
    <property type="match status" value="1"/>
</dbReference>
<dbReference type="GO" id="GO:0015628">
    <property type="term" value="P:protein secretion by the type II secretion system"/>
    <property type="evidence" value="ECO:0007669"/>
    <property type="project" value="TreeGrafter"/>
</dbReference>
<dbReference type="Proteomes" id="UP000184363">
    <property type="component" value="Unassembled WGS sequence"/>
</dbReference>
<dbReference type="SUPFAM" id="SSF47781">
    <property type="entry name" value="RuvA domain 2-like"/>
    <property type="match status" value="1"/>
</dbReference>
<dbReference type="InterPro" id="IPR019554">
    <property type="entry name" value="Soluble_ligand-bd"/>
</dbReference>
<dbReference type="GO" id="GO:0006281">
    <property type="term" value="P:DNA repair"/>
    <property type="evidence" value="ECO:0007669"/>
    <property type="project" value="InterPro"/>
</dbReference>
<proteinExistence type="predicted"/>
<evidence type="ECO:0000256" key="2">
    <source>
        <dbReference type="SAM" id="Phobius"/>
    </source>
</evidence>
<accession>A0A1M7A6V7</accession>
<dbReference type="Pfam" id="PF10531">
    <property type="entry name" value="SLBB"/>
    <property type="match status" value="1"/>
</dbReference>
<keyword evidence="2" id="KW-1133">Transmembrane helix</keyword>
<protein>
    <submittedName>
        <fullName evidence="4">Competence protein ComEA</fullName>
    </submittedName>
</protein>
<evidence type="ECO:0000313" key="5">
    <source>
        <dbReference type="Proteomes" id="UP000184363"/>
    </source>
</evidence>
<dbReference type="PANTHER" id="PTHR21180:SF32">
    <property type="entry name" value="ENDONUCLEASE_EXONUCLEASE_PHOSPHATASE FAMILY DOMAIN-CONTAINING PROTEIN 1"/>
    <property type="match status" value="1"/>
</dbReference>
<feature type="region of interest" description="Disordered" evidence="1">
    <location>
        <begin position="209"/>
        <end position="228"/>
    </location>
</feature>
<feature type="compositionally biased region" description="Low complexity" evidence="1">
    <location>
        <begin position="209"/>
        <end position="221"/>
    </location>
</feature>
<dbReference type="GO" id="GO:0003677">
    <property type="term" value="F:DNA binding"/>
    <property type="evidence" value="ECO:0007669"/>
    <property type="project" value="InterPro"/>
</dbReference>
<dbReference type="AlphaFoldDB" id="A0A1M7A6V7"/>
<keyword evidence="2" id="KW-0472">Membrane</keyword>
<dbReference type="EMBL" id="FRAP01000026">
    <property type="protein sequence ID" value="SHL38437.1"/>
    <property type="molecule type" value="Genomic_DNA"/>
</dbReference>
<keyword evidence="5" id="KW-1185">Reference proteome</keyword>
<feature type="domain" description="Helix-hairpin-helix DNA-binding motif class 1" evidence="3">
    <location>
        <begin position="269"/>
        <end position="288"/>
    </location>
</feature>
<feature type="transmembrane region" description="Helical" evidence="2">
    <location>
        <begin position="84"/>
        <end position="106"/>
    </location>
</feature>
<dbReference type="GO" id="GO:0015627">
    <property type="term" value="C:type II protein secretion system complex"/>
    <property type="evidence" value="ECO:0007669"/>
    <property type="project" value="TreeGrafter"/>
</dbReference>
<keyword evidence="2" id="KW-0812">Transmembrane</keyword>
<dbReference type="InterPro" id="IPR003583">
    <property type="entry name" value="Hlx-hairpin-Hlx_DNA-bd_motif"/>
</dbReference>
<dbReference type="Pfam" id="PF12836">
    <property type="entry name" value="HHH_3"/>
    <property type="match status" value="1"/>
</dbReference>
<gene>
    <name evidence="4" type="ORF">SAMN05443637_12650</name>
</gene>
<name>A0A1M7A6V7_PSETH</name>
<dbReference type="PANTHER" id="PTHR21180">
    <property type="entry name" value="ENDONUCLEASE/EXONUCLEASE/PHOSPHATASE FAMILY DOMAIN-CONTAINING PROTEIN 1"/>
    <property type="match status" value="1"/>
</dbReference>
<evidence type="ECO:0000256" key="1">
    <source>
        <dbReference type="SAM" id="MobiDB-lite"/>
    </source>
</evidence>
<dbReference type="SMART" id="SM00278">
    <property type="entry name" value="HhH1"/>
    <property type="match status" value="2"/>
</dbReference>
<feature type="domain" description="Helix-hairpin-helix DNA-binding motif class 1" evidence="3">
    <location>
        <begin position="239"/>
        <end position="258"/>
    </location>
</feature>
<dbReference type="InterPro" id="IPR051675">
    <property type="entry name" value="Endo/Exo/Phosphatase_dom_1"/>
</dbReference>
<dbReference type="InterPro" id="IPR010994">
    <property type="entry name" value="RuvA_2-like"/>
</dbReference>
<evidence type="ECO:0000259" key="3">
    <source>
        <dbReference type="SMART" id="SM00278"/>
    </source>
</evidence>
<dbReference type="Gene3D" id="1.10.150.320">
    <property type="entry name" value="Photosystem II 12 kDa extrinsic protein"/>
    <property type="match status" value="1"/>
</dbReference>
<organism evidence="4 5">
    <name type="scientific">Pseudonocardia thermophila</name>
    <dbReference type="NCBI Taxonomy" id="1848"/>
    <lineage>
        <taxon>Bacteria</taxon>
        <taxon>Bacillati</taxon>
        <taxon>Actinomycetota</taxon>
        <taxon>Actinomycetes</taxon>
        <taxon>Pseudonocardiales</taxon>
        <taxon>Pseudonocardiaceae</taxon>
        <taxon>Pseudonocardia</taxon>
    </lineage>
</organism>